<dbReference type="Proteomes" id="UP000297649">
    <property type="component" value="Unassembled WGS sequence"/>
</dbReference>
<sequence>MQILVYEFWKKSSPGQAKESFQFLLNAPNLHDYLEILFEVDELVEYFCSYCWILREEDVLKDLINHHSMPVNLICKAVYYGFGKYIKTGNITPDYYFSIWAKIINSEKSLELLLREPLVEKDVTFQLNLLGNLNAKQWEEYFESTMSNSEDGNTESFLRIFEKIDPIHCKRLLYRNPNLYQYLRMLVVFDKQDSVPVFLFQLENNLKTIHRWEAYANAKLKEFSPKDERVKSPSRRNVNRLTDILKDGLYIADASDRLDFIEYLMIREVIVDEQEMEIVRQYVGLSDSSSNFDTKNFSILFSAVDLTKSKNEEFYLDYNSNVKPTLI</sequence>
<proteinExistence type="predicted"/>
<evidence type="ECO:0000313" key="1">
    <source>
        <dbReference type="EMBL" id="TGN13002.1"/>
    </source>
</evidence>
<dbReference type="NCBIfam" id="NF047774">
    <property type="entry name" value="LBF_1199_fam"/>
    <property type="match status" value="1"/>
</dbReference>
<comment type="caution">
    <text evidence="1">The sequence shown here is derived from an EMBL/GenBank/DDBJ whole genome shotgun (WGS) entry which is preliminary data.</text>
</comment>
<dbReference type="AlphaFoldDB" id="A0A6H3NSL7"/>
<dbReference type="RefSeq" id="WP_135743852.1">
    <property type="nucleotide sequence ID" value="NZ_JAIZBL010000002.1"/>
</dbReference>
<accession>A0A6H3NSL7</accession>
<name>A0A6H3NSL7_9LEPT</name>
<protein>
    <submittedName>
        <fullName evidence="1">Uncharacterized protein</fullName>
    </submittedName>
</protein>
<dbReference type="EMBL" id="RQHU01000019">
    <property type="protein sequence ID" value="TGN13002.1"/>
    <property type="molecule type" value="Genomic_DNA"/>
</dbReference>
<reference evidence="1" key="1">
    <citation type="journal article" date="2019" name="PLoS Negl. Trop. Dis.">
        <title>Revisiting the worldwide diversity of Leptospira species in the environment.</title>
        <authorList>
            <person name="Vincent A.T."/>
            <person name="Schiettekatte O."/>
            <person name="Bourhy P."/>
            <person name="Veyrier F.J."/>
            <person name="Picardeau M."/>
        </authorList>
    </citation>
    <scope>NUCLEOTIDE SEQUENCE [LARGE SCALE GENOMIC DNA]</scope>
    <source>
        <strain evidence="1">201601109</strain>
    </source>
</reference>
<dbReference type="OrthoDB" id="331072at2"/>
<organism evidence="1 2">
    <name type="scientific">Leptospira bandrabouensis</name>
    <dbReference type="NCBI Taxonomy" id="2484903"/>
    <lineage>
        <taxon>Bacteria</taxon>
        <taxon>Pseudomonadati</taxon>
        <taxon>Spirochaetota</taxon>
        <taxon>Spirochaetia</taxon>
        <taxon>Leptospirales</taxon>
        <taxon>Leptospiraceae</taxon>
        <taxon>Leptospira</taxon>
    </lineage>
</organism>
<evidence type="ECO:0000313" key="2">
    <source>
        <dbReference type="Proteomes" id="UP000297649"/>
    </source>
</evidence>
<keyword evidence="2" id="KW-1185">Reference proteome</keyword>
<gene>
    <name evidence="1" type="ORF">EHR08_16865</name>
</gene>